<protein>
    <submittedName>
        <fullName evidence="2">Uncharacterized protein</fullName>
    </submittedName>
</protein>
<organism evidence="2 3">
    <name type="scientific">Flavonifractor plautii</name>
    <name type="common">Fusobacterium plautii</name>
    <dbReference type="NCBI Taxonomy" id="292800"/>
    <lineage>
        <taxon>Bacteria</taxon>
        <taxon>Bacillati</taxon>
        <taxon>Bacillota</taxon>
        <taxon>Clostridia</taxon>
        <taxon>Eubacteriales</taxon>
        <taxon>Oscillospiraceae</taxon>
        <taxon>Flavonifractor</taxon>
    </lineage>
</organism>
<gene>
    <name evidence="2" type="ORF">PND83_15755</name>
</gene>
<name>A0AAW6C9G0_FLAPL</name>
<evidence type="ECO:0000256" key="1">
    <source>
        <dbReference type="SAM" id="MobiDB-lite"/>
    </source>
</evidence>
<accession>A0AAW6C9G0</accession>
<evidence type="ECO:0000313" key="3">
    <source>
        <dbReference type="Proteomes" id="UP001211006"/>
    </source>
</evidence>
<dbReference type="EMBL" id="JAQLWO010000018">
    <property type="protein sequence ID" value="MDB7907439.1"/>
    <property type="molecule type" value="Genomic_DNA"/>
</dbReference>
<sequence>MDVGSGAHTRPELAGGPEVRADVGVGPYRGLLRQALPGQNAP</sequence>
<evidence type="ECO:0000313" key="2">
    <source>
        <dbReference type="EMBL" id="MDB7907439.1"/>
    </source>
</evidence>
<dbReference type="RefSeq" id="WP_256292187.1">
    <property type="nucleotide sequence ID" value="NZ_BAABXT010000001.1"/>
</dbReference>
<reference evidence="2" key="1">
    <citation type="submission" date="2023-01" db="EMBL/GenBank/DDBJ databases">
        <title>Human gut microbiome strain richness.</title>
        <authorList>
            <person name="Chen-Liaw A."/>
        </authorList>
    </citation>
    <scope>NUCLEOTIDE SEQUENCE</scope>
    <source>
        <strain evidence="2">2225st1_A6_2225SCRN_200828</strain>
    </source>
</reference>
<proteinExistence type="predicted"/>
<feature type="region of interest" description="Disordered" evidence="1">
    <location>
        <begin position="1"/>
        <end position="25"/>
    </location>
</feature>
<comment type="caution">
    <text evidence="2">The sequence shown here is derived from an EMBL/GenBank/DDBJ whole genome shotgun (WGS) entry which is preliminary data.</text>
</comment>
<dbReference type="AlphaFoldDB" id="A0AAW6C9G0"/>
<dbReference type="Proteomes" id="UP001211006">
    <property type="component" value="Unassembled WGS sequence"/>
</dbReference>